<dbReference type="PANTHER" id="PTHR34456">
    <property type="entry name" value="MITOVIRUS RNA-DEPENDENT RNA POLYMERASE"/>
    <property type="match status" value="1"/>
</dbReference>
<reference evidence="2 3" key="1">
    <citation type="journal article" date="2019" name="Nat. Plants">
        <title>Stout camphor tree genome fills gaps in understanding of flowering plant genome evolution.</title>
        <authorList>
            <person name="Chaw S.M."/>
            <person name="Liu Y.C."/>
            <person name="Wu Y.W."/>
            <person name="Wang H.Y."/>
            <person name="Lin C.I."/>
            <person name="Wu C.S."/>
            <person name="Ke H.M."/>
            <person name="Chang L.Y."/>
            <person name="Hsu C.Y."/>
            <person name="Yang H.T."/>
            <person name="Sudianto E."/>
            <person name="Hsu M.H."/>
            <person name="Wu K.P."/>
            <person name="Wang L.N."/>
            <person name="Leebens-Mack J.H."/>
            <person name="Tsai I.J."/>
        </authorList>
    </citation>
    <scope>NUCLEOTIDE SEQUENCE [LARGE SCALE GENOMIC DNA]</scope>
    <source>
        <strain evidence="3">cv. Chaw 1501</strain>
        <tissue evidence="2">Young leaves</tissue>
    </source>
</reference>
<proteinExistence type="predicted"/>
<feature type="compositionally biased region" description="Basic residues" evidence="1">
    <location>
        <begin position="54"/>
        <end position="67"/>
    </location>
</feature>
<feature type="region of interest" description="Disordered" evidence="1">
    <location>
        <begin position="45"/>
        <end position="68"/>
    </location>
</feature>
<dbReference type="SUPFAM" id="SSF56672">
    <property type="entry name" value="DNA/RNA polymerases"/>
    <property type="match status" value="1"/>
</dbReference>
<gene>
    <name evidence="2" type="ORF">CKAN_01249200</name>
</gene>
<evidence type="ECO:0000313" key="3">
    <source>
        <dbReference type="Proteomes" id="UP000283530"/>
    </source>
</evidence>
<sequence length="600" mass="68886">MFVTSLSSRERVPALHELRPLLLAEEARYHSSIPASSPNQALIAQVSNNPPFRGRGRRGRGQGRGRGRQLQLDYNHMTGSPDAFTDSAPYQGNREVFTGENTALTIHRIAQLAGDKLWAFEFHPVDCIVKDFKTGKEIRRGKKCGRLYSLAMSAPDSRCIRNPPKANSKAHVGRIWPFLWENTKWASWNVQPTFSLFTPPYTLFPSKGELPDDYLYFPWSDDLYRGDLTEDHPRNRYYQAAAGLKSLIDHAYKHGLLKLGSAEWKDDYLLSHFTPGRLAFKMEGAGKVRTFAIPNSVKQALLRPAYERPEEHSHGCCRSSPGRDPESSKLVRFETGQPLGFLSSWPLFALTHHFMVWFAAEQVYPQAKFSNVALLGDDIVIADPRVAERYLDIINQLGVQVSKQKSLIFHTGCFEFAKKFIIHSETARLVSSERENVALLSTFDRLDACFPEGFIPSPYQVGKVRWFLIESCEPDWSFSEKLMKSLEGNVSEDTQFLIERKMVAHWMESMLAYYKWYLNALSDYSISCDVLLDPPAFVFRPARKEQLNKFHKYGRMFRAYDLVRQEPVPLPLGEIPRPLYYVDVVYSALWLKSNEWFHFL</sequence>
<dbReference type="OrthoDB" id="1283468at2759"/>
<accession>A0A443NYW6</accession>
<keyword evidence="2" id="KW-0696">RNA-directed RNA polymerase</keyword>
<dbReference type="Proteomes" id="UP000283530">
    <property type="component" value="Unassembled WGS sequence"/>
</dbReference>
<keyword evidence="2" id="KW-0808">Transferase</keyword>
<organism evidence="2 3">
    <name type="scientific">Cinnamomum micranthum f. kanehirae</name>
    <dbReference type="NCBI Taxonomy" id="337451"/>
    <lineage>
        <taxon>Eukaryota</taxon>
        <taxon>Viridiplantae</taxon>
        <taxon>Streptophyta</taxon>
        <taxon>Embryophyta</taxon>
        <taxon>Tracheophyta</taxon>
        <taxon>Spermatophyta</taxon>
        <taxon>Magnoliopsida</taxon>
        <taxon>Magnoliidae</taxon>
        <taxon>Laurales</taxon>
        <taxon>Lauraceae</taxon>
        <taxon>Cinnamomum</taxon>
    </lineage>
</organism>
<dbReference type="InterPro" id="IPR043502">
    <property type="entry name" value="DNA/RNA_pol_sf"/>
</dbReference>
<dbReference type="STRING" id="337451.A0A443NYW6"/>
<keyword evidence="2" id="KW-0548">Nucleotidyltransferase</keyword>
<protein>
    <submittedName>
        <fullName evidence="2">RNA-dependent RNA polymerase</fullName>
    </submittedName>
</protein>
<evidence type="ECO:0000313" key="2">
    <source>
        <dbReference type="EMBL" id="RWR83730.1"/>
    </source>
</evidence>
<name>A0A443NYW6_9MAGN</name>
<dbReference type="AlphaFoldDB" id="A0A443NYW6"/>
<keyword evidence="3" id="KW-1185">Reference proteome</keyword>
<dbReference type="InterPro" id="IPR008686">
    <property type="entry name" value="RNA_pol_mitovir"/>
</dbReference>
<dbReference type="GO" id="GO:0003968">
    <property type="term" value="F:RNA-directed RNA polymerase activity"/>
    <property type="evidence" value="ECO:0007669"/>
    <property type="project" value="UniProtKB-KW"/>
</dbReference>
<comment type="caution">
    <text evidence="2">The sequence shown here is derived from an EMBL/GenBank/DDBJ whole genome shotgun (WGS) entry which is preliminary data.</text>
</comment>
<dbReference type="EMBL" id="QPKB01000004">
    <property type="protein sequence ID" value="RWR83730.1"/>
    <property type="molecule type" value="Genomic_DNA"/>
</dbReference>
<dbReference type="PANTHER" id="PTHR34456:SF9">
    <property type="entry name" value="MITOVIRUS RNA-DEPENDENT RNA POLYMERASE"/>
    <property type="match status" value="1"/>
</dbReference>
<evidence type="ECO:0000256" key="1">
    <source>
        <dbReference type="SAM" id="MobiDB-lite"/>
    </source>
</evidence>
<dbReference type="Pfam" id="PF05919">
    <property type="entry name" value="Mitovir_RNA_pol"/>
    <property type="match status" value="1"/>
</dbReference>